<evidence type="ECO:0000256" key="2">
    <source>
        <dbReference type="ARBA" id="ARBA00023125"/>
    </source>
</evidence>
<dbReference type="eggNOG" id="ENOG502RF7U">
    <property type="taxonomic scope" value="Eukaryota"/>
</dbReference>
<evidence type="ECO:0000256" key="5">
    <source>
        <dbReference type="SAM" id="Phobius"/>
    </source>
</evidence>
<feature type="transmembrane region" description="Helical" evidence="5">
    <location>
        <begin position="331"/>
        <end position="356"/>
    </location>
</feature>
<keyword evidence="5" id="KW-0812">Transmembrane</keyword>
<keyword evidence="1" id="KW-0805">Transcription regulation</keyword>
<dbReference type="GO" id="GO:0001228">
    <property type="term" value="F:DNA-binding transcription activator activity, RNA polymerase II-specific"/>
    <property type="evidence" value="ECO:0007669"/>
    <property type="project" value="TreeGrafter"/>
</dbReference>
<dbReference type="GO" id="GO:0008270">
    <property type="term" value="F:zinc ion binding"/>
    <property type="evidence" value="ECO:0007669"/>
    <property type="project" value="InterPro"/>
</dbReference>
<reference evidence="7 8" key="1">
    <citation type="submission" date="2013-03" db="EMBL/GenBank/DDBJ databases">
        <title>The Genome Sequence of Capronia coronata CBS 617.96.</title>
        <authorList>
            <consortium name="The Broad Institute Genomics Platform"/>
            <person name="Cuomo C."/>
            <person name="de Hoog S."/>
            <person name="Gorbushina A."/>
            <person name="Walker B."/>
            <person name="Young S.K."/>
            <person name="Zeng Q."/>
            <person name="Gargeya S."/>
            <person name="Fitzgerald M."/>
            <person name="Haas B."/>
            <person name="Abouelleil A."/>
            <person name="Allen A.W."/>
            <person name="Alvarado L."/>
            <person name="Arachchi H.M."/>
            <person name="Berlin A.M."/>
            <person name="Chapman S.B."/>
            <person name="Gainer-Dewar J."/>
            <person name="Goldberg J."/>
            <person name="Griggs A."/>
            <person name="Gujja S."/>
            <person name="Hansen M."/>
            <person name="Howarth C."/>
            <person name="Imamovic A."/>
            <person name="Ireland A."/>
            <person name="Larimer J."/>
            <person name="McCowan C."/>
            <person name="Murphy C."/>
            <person name="Pearson M."/>
            <person name="Poon T.W."/>
            <person name="Priest M."/>
            <person name="Roberts A."/>
            <person name="Saif S."/>
            <person name="Shea T."/>
            <person name="Sisk P."/>
            <person name="Sykes S."/>
            <person name="Wortman J."/>
            <person name="Nusbaum C."/>
            <person name="Birren B."/>
        </authorList>
    </citation>
    <scope>NUCLEOTIDE SEQUENCE [LARGE SCALE GENOMIC DNA]</scope>
    <source>
        <strain evidence="7 8">CBS 617.96</strain>
    </source>
</reference>
<comment type="caution">
    <text evidence="7">The sequence shown here is derived from an EMBL/GenBank/DDBJ whole genome shotgun (WGS) entry which is preliminary data.</text>
</comment>
<dbReference type="RefSeq" id="XP_007719882.1">
    <property type="nucleotide sequence ID" value="XM_007721692.1"/>
</dbReference>
<dbReference type="CDD" id="cd00067">
    <property type="entry name" value="GAL4"/>
    <property type="match status" value="1"/>
</dbReference>
<accession>W9YSX6</accession>
<gene>
    <name evidence="7" type="ORF">A1O1_00775</name>
</gene>
<dbReference type="InterPro" id="IPR001138">
    <property type="entry name" value="Zn2Cys6_DnaBD"/>
</dbReference>
<dbReference type="PANTHER" id="PTHR47784:SF5">
    <property type="entry name" value="STEROL UPTAKE CONTROL PROTEIN 2"/>
    <property type="match status" value="1"/>
</dbReference>
<protein>
    <recommendedName>
        <fullName evidence="6">Zn(2)-C6 fungal-type domain-containing protein</fullName>
    </recommendedName>
</protein>
<dbReference type="EMBL" id="AMWN01000001">
    <property type="protein sequence ID" value="EXJ95653.1"/>
    <property type="molecule type" value="Genomic_DNA"/>
</dbReference>
<proteinExistence type="predicted"/>
<keyword evidence="4" id="KW-0539">Nucleus</keyword>
<evidence type="ECO:0000259" key="6">
    <source>
        <dbReference type="Pfam" id="PF00172"/>
    </source>
</evidence>
<dbReference type="GO" id="GO:0003677">
    <property type="term" value="F:DNA binding"/>
    <property type="evidence" value="ECO:0007669"/>
    <property type="project" value="UniProtKB-KW"/>
</dbReference>
<dbReference type="Gene3D" id="4.10.240.10">
    <property type="entry name" value="Zn(2)-C6 fungal-type DNA-binding domain"/>
    <property type="match status" value="1"/>
</dbReference>
<keyword evidence="5" id="KW-0472">Membrane</keyword>
<keyword evidence="3" id="KW-0804">Transcription</keyword>
<dbReference type="STRING" id="1182541.W9YSX6"/>
<organism evidence="7 8">
    <name type="scientific">Capronia coronata CBS 617.96</name>
    <dbReference type="NCBI Taxonomy" id="1182541"/>
    <lineage>
        <taxon>Eukaryota</taxon>
        <taxon>Fungi</taxon>
        <taxon>Dikarya</taxon>
        <taxon>Ascomycota</taxon>
        <taxon>Pezizomycotina</taxon>
        <taxon>Eurotiomycetes</taxon>
        <taxon>Chaetothyriomycetidae</taxon>
        <taxon>Chaetothyriales</taxon>
        <taxon>Herpotrichiellaceae</taxon>
        <taxon>Capronia</taxon>
    </lineage>
</organism>
<name>W9YSX6_9EURO</name>
<dbReference type="InterPro" id="IPR053157">
    <property type="entry name" value="Sterol_Uptake_Regulator"/>
</dbReference>
<evidence type="ECO:0000313" key="8">
    <source>
        <dbReference type="Proteomes" id="UP000019484"/>
    </source>
</evidence>
<dbReference type="InterPro" id="IPR036864">
    <property type="entry name" value="Zn2-C6_fun-type_DNA-bd_sf"/>
</dbReference>
<feature type="domain" description="Zn(2)-C6 fungal-type" evidence="6">
    <location>
        <begin position="7"/>
        <end position="33"/>
    </location>
</feature>
<dbReference type="InterPro" id="IPR021858">
    <property type="entry name" value="Fun_TF"/>
</dbReference>
<dbReference type="HOGENOM" id="CLU_024934_5_2_1"/>
<dbReference type="OrthoDB" id="4937900at2759"/>
<dbReference type="Proteomes" id="UP000019484">
    <property type="component" value="Unassembled WGS sequence"/>
</dbReference>
<dbReference type="AlphaFoldDB" id="W9YSX6"/>
<dbReference type="Pfam" id="PF11951">
    <property type="entry name" value="Fungal_trans_2"/>
    <property type="match status" value="1"/>
</dbReference>
<dbReference type="PANTHER" id="PTHR47784">
    <property type="entry name" value="STEROL UPTAKE CONTROL PROTEIN 2"/>
    <property type="match status" value="1"/>
</dbReference>
<dbReference type="SUPFAM" id="SSF57701">
    <property type="entry name" value="Zn2/Cys6 DNA-binding domain"/>
    <property type="match status" value="1"/>
</dbReference>
<evidence type="ECO:0000256" key="4">
    <source>
        <dbReference type="ARBA" id="ARBA00023242"/>
    </source>
</evidence>
<keyword evidence="8" id="KW-1185">Reference proteome</keyword>
<evidence type="ECO:0000256" key="3">
    <source>
        <dbReference type="ARBA" id="ARBA00023163"/>
    </source>
</evidence>
<dbReference type="GeneID" id="19155681"/>
<sequence>MQEESDKAQCDELRPKCGRCQRTGIDCSLTDPTSGLILIPAKGQTHQKRQASTGSPDSNITLVAPYSNYSFDARESLESPTSQFPGSTKQTIVEINFTDLERERLQLMSHYTLHTAGSITQVTVPRDGDLSIWSQWVTGLAFENDFLLHGLLSLSALHLELCGVSTQKNTVAAIRHHRLGVTLFLPYIDKTPMGNFDAVFAFSWLVSLYSFGIQRSSKPGNNTIANIHQVLTLIRGTSHLIKTNLEAARRSRWSMLLLPAGCPSSDVLPQDMEDMLSKLLQRASTTFCSTSQLPVYTSAIEALRFILAIWITCPRVQLTVTLFPILTAAEYLAMVAAGEPLALAILANYAVVLFWLRHNVWMKGWGKETVDAVCQALPPEWQDCIAWAKQETQCS</sequence>
<dbReference type="Pfam" id="PF00172">
    <property type="entry name" value="Zn_clus"/>
    <property type="match status" value="1"/>
</dbReference>
<evidence type="ECO:0000313" key="7">
    <source>
        <dbReference type="EMBL" id="EXJ95653.1"/>
    </source>
</evidence>
<keyword evidence="2" id="KW-0238">DNA-binding</keyword>
<evidence type="ECO:0000256" key="1">
    <source>
        <dbReference type="ARBA" id="ARBA00023015"/>
    </source>
</evidence>
<keyword evidence="5" id="KW-1133">Transmembrane helix</keyword>